<accession>A0A2A6ZA00</accession>
<organism evidence="1 2">
    <name type="scientific">Faecalibacterium langellae</name>
    <dbReference type="NCBI Taxonomy" id="3435293"/>
    <lineage>
        <taxon>Bacteria</taxon>
        <taxon>Bacillati</taxon>
        <taxon>Bacillota</taxon>
        <taxon>Clostridia</taxon>
        <taxon>Eubacteriales</taxon>
        <taxon>Oscillospiraceae</taxon>
        <taxon>Faecalibacterium</taxon>
    </lineage>
</organism>
<dbReference type="AlphaFoldDB" id="A0A2A6ZA00"/>
<dbReference type="EMBL" id="NMTQ01000034">
    <property type="protein sequence ID" value="PDX58174.1"/>
    <property type="molecule type" value="Genomic_DNA"/>
</dbReference>
<protein>
    <submittedName>
        <fullName evidence="1">Uncharacterized protein</fullName>
    </submittedName>
</protein>
<comment type="caution">
    <text evidence="1">The sequence shown here is derived from an EMBL/GenBank/DDBJ whole genome shotgun (WGS) entry which is preliminary data.</text>
</comment>
<evidence type="ECO:0000313" key="1">
    <source>
        <dbReference type="EMBL" id="PDX58174.1"/>
    </source>
</evidence>
<name>A0A2A6ZA00_9FIRM</name>
<proteinExistence type="predicted"/>
<reference evidence="1 2" key="1">
    <citation type="journal article" date="2017" name="Front. Microbiol.">
        <title>New Insights into the Diversity of the Genus Faecalibacterium.</title>
        <authorList>
            <person name="Benevides L."/>
            <person name="Burman S."/>
            <person name="Martin R."/>
            <person name="Robert V."/>
            <person name="Thomas M."/>
            <person name="Miquel S."/>
            <person name="Chain F."/>
            <person name="Sokol H."/>
            <person name="Bermudez-Humaran L.G."/>
            <person name="Morrison M."/>
            <person name="Langella P."/>
            <person name="Azevedo V.A."/>
            <person name="Chatel J.M."/>
            <person name="Soares S."/>
        </authorList>
    </citation>
    <scope>NUCLEOTIDE SEQUENCE [LARGE SCALE GENOMIC DNA]</scope>
    <source>
        <strain evidence="2">CNCM I-4540</strain>
    </source>
</reference>
<evidence type="ECO:0000313" key="2">
    <source>
        <dbReference type="Proteomes" id="UP000220752"/>
    </source>
</evidence>
<dbReference type="Proteomes" id="UP000220752">
    <property type="component" value="Unassembled WGS sequence"/>
</dbReference>
<gene>
    <name evidence="1" type="ORF">CGS46_09595</name>
</gene>
<sequence length="250" mass="27474">MDANRYFDAMHNAMSAQHPGAQLLLTVKLQDTCGNDACLELKQLPGESTSILCYSTMGRRCLNFQLFRKGWQLCHNADGQLVGRFPSSADGLIDETDFRAYCREDRLDMARTQRITAELRQCAGINYQGSIPQNARTGAVITVESFVGAGARWTYWSQDVLPSLPLGAILYWLADHLAGAERRTLQADPQAARLAAQWLAGDTAVFFHPSVPMTAMNTVSSGSAPARRRTTVPAARNKSWQSIMAVMAGM</sequence>
<keyword evidence="2" id="KW-1185">Reference proteome</keyword>